<dbReference type="HOGENOM" id="CLU_026673_16_0_1"/>
<dbReference type="SUPFAM" id="SSF50129">
    <property type="entry name" value="GroES-like"/>
    <property type="match status" value="1"/>
</dbReference>
<evidence type="ECO:0000256" key="1">
    <source>
        <dbReference type="ARBA" id="ARBA00008072"/>
    </source>
</evidence>
<dbReference type="Gene3D" id="3.40.50.720">
    <property type="entry name" value="NAD(P)-binding Rossmann-like Domain"/>
    <property type="match status" value="1"/>
</dbReference>
<comment type="caution">
    <text evidence="4">The sequence shown here is derived from an EMBL/GenBank/DDBJ whole genome shotgun (WGS) entry which is preliminary data.</text>
</comment>
<dbReference type="PANTHER" id="PTHR45348:SF5">
    <property type="entry name" value="OXIDOREDUCTASE, PUTATIVE (AFU_ORTHOLOGUE AFUA_8G01420)-RELATED"/>
    <property type="match status" value="1"/>
</dbReference>
<accession>A0A0A2I8V3</accession>
<dbReference type="Proteomes" id="UP000030143">
    <property type="component" value="Unassembled WGS sequence"/>
</dbReference>
<organism evidence="4 5">
    <name type="scientific">Penicillium expansum</name>
    <name type="common">Blue mold rot fungus</name>
    <dbReference type="NCBI Taxonomy" id="27334"/>
    <lineage>
        <taxon>Eukaryota</taxon>
        <taxon>Fungi</taxon>
        <taxon>Dikarya</taxon>
        <taxon>Ascomycota</taxon>
        <taxon>Pezizomycotina</taxon>
        <taxon>Eurotiomycetes</taxon>
        <taxon>Eurotiomycetidae</taxon>
        <taxon>Eurotiales</taxon>
        <taxon>Aspergillaceae</taxon>
        <taxon>Penicillium</taxon>
    </lineage>
</organism>
<dbReference type="OrthoDB" id="3233595at2759"/>
<name>A0A0A2I8V3_PENEN</name>
<dbReference type="VEuPathDB" id="FungiDB:PEXP_097960"/>
<dbReference type="GeneID" id="27679900"/>
<dbReference type="InterPro" id="IPR020843">
    <property type="entry name" value="ER"/>
</dbReference>
<evidence type="ECO:0000313" key="5">
    <source>
        <dbReference type="Proteomes" id="UP000030143"/>
    </source>
</evidence>
<dbReference type="InterPro" id="IPR036291">
    <property type="entry name" value="NAD(P)-bd_dom_sf"/>
</dbReference>
<dbReference type="PANTHER" id="PTHR45348">
    <property type="entry name" value="HYPOTHETICAL OXIDOREDUCTASE (EUROFUNG)"/>
    <property type="match status" value="1"/>
</dbReference>
<reference evidence="4 5" key="1">
    <citation type="journal article" date="2015" name="Mol. Plant Microbe Interact.">
        <title>Genome, transcriptome, and functional analyses of Penicillium expansum provide new insights into secondary metabolism and pathogenicity.</title>
        <authorList>
            <person name="Ballester A.R."/>
            <person name="Marcet-Houben M."/>
            <person name="Levin E."/>
            <person name="Sela N."/>
            <person name="Selma-Lazaro C."/>
            <person name="Carmona L."/>
            <person name="Wisniewski M."/>
            <person name="Droby S."/>
            <person name="Gonzalez-Candelas L."/>
            <person name="Gabaldon T."/>
        </authorList>
    </citation>
    <scope>NUCLEOTIDE SEQUENCE [LARGE SCALE GENOMIC DNA]</scope>
    <source>
        <strain evidence="4 5">MD-8</strain>
    </source>
</reference>
<proteinExistence type="inferred from homology"/>
<comment type="similarity">
    <text evidence="1">Belongs to the zinc-containing alcohol dehydrogenase family.</text>
</comment>
<dbReference type="Gene3D" id="3.90.180.10">
    <property type="entry name" value="Medium-chain alcohol dehydrogenases, catalytic domain"/>
    <property type="match status" value="1"/>
</dbReference>
<dbReference type="STRING" id="27334.A0A0A2I8V3"/>
<protein>
    <submittedName>
        <fullName evidence="4">Polyketide synthase, enoylreductase</fullName>
    </submittedName>
</protein>
<sequence>MKEAVVSEDLKVTIQDVNFPTIPSPDHLIIKVHVSGSNPKDWAMAERFPGINQGDDIAGVVHSVGSNVTEFRPGDRVASFHEMLSPHGSYGEYAVGRADTTFHIPEQVSFEEAATIPLAGMTAALGLYQRLNLPVPWRPAQQRLPLVIYGAASAVGAFAVKLASLSNIHPLICVAGQGGSFVETLIDRSKGDTVVDYRNGDDAVVAGLREALEDGEKLEYAFDAVTGKGSYQNLAKVLDASTGKITVVLARKTYESIPDSVELSYTQVGRVHSASYPGIKREKRLLGALNDEDFGPVMYKFFARGLSKGWFKGHPYEVVPGGLKGIESALQDLKGGKASAVKYVFRIAETDGLRQSRL</sequence>
<dbReference type="AlphaFoldDB" id="A0A0A2I8V3"/>
<dbReference type="GO" id="GO:0016651">
    <property type="term" value="F:oxidoreductase activity, acting on NAD(P)H"/>
    <property type="evidence" value="ECO:0007669"/>
    <property type="project" value="InterPro"/>
</dbReference>
<dbReference type="CDD" id="cd08249">
    <property type="entry name" value="enoyl_reductase_like"/>
    <property type="match status" value="1"/>
</dbReference>
<dbReference type="EMBL" id="JQFZ01000216">
    <property type="protein sequence ID" value="KGO54727.1"/>
    <property type="molecule type" value="Genomic_DNA"/>
</dbReference>
<gene>
    <name evidence="4" type="ORF">PEX2_072100</name>
</gene>
<dbReference type="PhylomeDB" id="A0A0A2I8V3"/>
<keyword evidence="5" id="KW-1185">Reference proteome</keyword>
<keyword evidence="2" id="KW-0560">Oxidoreductase</keyword>
<feature type="domain" description="Enoyl reductase (ER)" evidence="3">
    <location>
        <begin position="5"/>
        <end position="341"/>
    </location>
</feature>
<dbReference type="SUPFAM" id="SSF51735">
    <property type="entry name" value="NAD(P)-binding Rossmann-fold domains"/>
    <property type="match status" value="1"/>
</dbReference>
<evidence type="ECO:0000259" key="3">
    <source>
        <dbReference type="SMART" id="SM00829"/>
    </source>
</evidence>
<evidence type="ECO:0000256" key="2">
    <source>
        <dbReference type="ARBA" id="ARBA00023002"/>
    </source>
</evidence>
<dbReference type="SMART" id="SM00829">
    <property type="entry name" value="PKS_ER"/>
    <property type="match status" value="1"/>
</dbReference>
<dbReference type="RefSeq" id="XP_016597064.1">
    <property type="nucleotide sequence ID" value="XM_016744480.1"/>
</dbReference>
<dbReference type="InterPro" id="IPR047122">
    <property type="entry name" value="Trans-enoyl_RdTase-like"/>
</dbReference>
<dbReference type="InterPro" id="IPR013154">
    <property type="entry name" value="ADH-like_N"/>
</dbReference>
<evidence type="ECO:0000313" key="4">
    <source>
        <dbReference type="EMBL" id="KGO54727.1"/>
    </source>
</evidence>
<dbReference type="InterPro" id="IPR011032">
    <property type="entry name" value="GroES-like_sf"/>
</dbReference>
<dbReference type="Pfam" id="PF08240">
    <property type="entry name" value="ADH_N"/>
    <property type="match status" value="1"/>
</dbReference>